<dbReference type="SMART" id="SM00332">
    <property type="entry name" value="PP2Cc"/>
    <property type="match status" value="1"/>
</dbReference>
<dbReference type="Pfam" id="PF00288">
    <property type="entry name" value="GHMP_kinases_N"/>
    <property type="match status" value="1"/>
</dbReference>
<evidence type="ECO:0000256" key="3">
    <source>
        <dbReference type="ARBA" id="ARBA00022679"/>
    </source>
</evidence>
<proteinExistence type="predicted"/>
<evidence type="ECO:0000256" key="6">
    <source>
        <dbReference type="ARBA" id="ARBA00022840"/>
    </source>
</evidence>
<dbReference type="EMBL" id="MBDN02000009">
    <property type="protein sequence ID" value="RLN85329.1"/>
    <property type="molecule type" value="Genomic_DNA"/>
</dbReference>
<dbReference type="GO" id="GO:0005524">
    <property type="term" value="F:ATP binding"/>
    <property type="evidence" value="ECO:0007669"/>
    <property type="project" value="UniProtKB-KW"/>
</dbReference>
<evidence type="ECO:0000256" key="5">
    <source>
        <dbReference type="ARBA" id="ARBA00022777"/>
    </source>
</evidence>
<keyword evidence="4" id="KW-0547">Nucleotide-binding</keyword>
<dbReference type="GO" id="GO:0004631">
    <property type="term" value="F:phosphomevalonate kinase activity"/>
    <property type="evidence" value="ECO:0007669"/>
    <property type="project" value="UniProtKB-EC"/>
</dbReference>
<accession>A0A3R7K3U9</accession>
<evidence type="ECO:0000313" key="8">
    <source>
        <dbReference type="EMBL" id="KAG2530718.1"/>
    </source>
</evidence>
<dbReference type="InterPro" id="IPR014721">
    <property type="entry name" value="Ribsml_uS5_D2-typ_fold_subgr"/>
</dbReference>
<organism evidence="11 12">
    <name type="scientific">Phytophthora kernoviae</name>
    <dbReference type="NCBI Taxonomy" id="325452"/>
    <lineage>
        <taxon>Eukaryota</taxon>
        <taxon>Sar</taxon>
        <taxon>Stramenopiles</taxon>
        <taxon>Oomycota</taxon>
        <taxon>Peronosporomycetes</taxon>
        <taxon>Peronosporales</taxon>
        <taxon>Peronosporaceae</taxon>
        <taxon>Phytophthora</taxon>
    </lineage>
</organism>
<dbReference type="Gene3D" id="3.60.40.10">
    <property type="entry name" value="PPM-type phosphatase domain"/>
    <property type="match status" value="1"/>
</dbReference>
<comment type="pathway">
    <text evidence="1">Isoprenoid biosynthesis; isopentenyl diphosphate biosynthesis via mevalonate pathway; isopentenyl diphosphate from (R)-mevalonate: step 2/3.</text>
</comment>
<reference evidence="12 13" key="2">
    <citation type="submission" date="2018-07" db="EMBL/GenBank/DDBJ databases">
        <title>Genome sequencing of oomycete isolates from Chile give support for New Zealand origin for Phytophthora kernoviae and make available the first Nothophytophthora sp. genome.</title>
        <authorList>
            <person name="Studholme D.J."/>
            <person name="Sanfuentes E."/>
            <person name="Panda P."/>
            <person name="Hill R."/>
            <person name="Sambles C."/>
            <person name="Grant M."/>
            <person name="Williams N.M."/>
            <person name="Mcdougal R.L."/>
        </authorList>
    </citation>
    <scope>NUCLEOTIDE SEQUENCE [LARGE SCALE GENOMIC DNA]</scope>
    <source>
        <strain evidence="10">Chile2</strain>
        <strain evidence="11">Chile4</strain>
    </source>
</reference>
<reference evidence="8" key="3">
    <citation type="submission" date="2020-06" db="EMBL/GenBank/DDBJ databases">
        <authorList>
            <person name="Studholme D.J."/>
        </authorList>
    </citation>
    <scope>NUCLEOTIDE SEQUENCE</scope>
    <source>
        <strain evidence="8">NZFS 2646</strain>
        <strain evidence="9">NZFS 3630</strain>
    </source>
</reference>
<dbReference type="EC" id="2.7.4.2" evidence="2"/>
<dbReference type="Proteomes" id="UP000285883">
    <property type="component" value="Unassembled WGS sequence"/>
</dbReference>
<dbReference type="EMBL" id="JPWU03000007">
    <property type="protein sequence ID" value="KAG2532912.1"/>
    <property type="molecule type" value="Genomic_DNA"/>
</dbReference>
<dbReference type="AlphaFoldDB" id="A0A3R7K3U9"/>
<evidence type="ECO:0000256" key="1">
    <source>
        <dbReference type="ARBA" id="ARBA00005017"/>
    </source>
</evidence>
<evidence type="ECO:0000313" key="13">
    <source>
        <dbReference type="Proteomes" id="UP000285883"/>
    </source>
</evidence>
<dbReference type="InterPro" id="IPR035102">
    <property type="entry name" value="Phosphomevalonate_kinase"/>
</dbReference>
<keyword evidence="6" id="KW-0067">ATP-binding</keyword>
<dbReference type="SUPFAM" id="SSF81606">
    <property type="entry name" value="PP2C-like"/>
    <property type="match status" value="1"/>
</dbReference>
<evidence type="ECO:0000313" key="12">
    <source>
        <dbReference type="Proteomes" id="UP000285624"/>
    </source>
</evidence>
<reference evidence="8" key="1">
    <citation type="journal article" date="2015" name="Genom Data">
        <title>Genome sequences of six Phytophthora species associated with forests in New Zealand.</title>
        <authorList>
            <person name="Studholme D.J."/>
            <person name="McDougal R.L."/>
            <person name="Sambles C."/>
            <person name="Hansen E."/>
            <person name="Hardy G."/>
            <person name="Grant M."/>
            <person name="Ganley R.J."/>
            <person name="Williams N.M."/>
        </authorList>
    </citation>
    <scope>NUCLEOTIDE SEQUENCE</scope>
    <source>
        <strain evidence="8">NZFS 2646</strain>
        <strain evidence="9">NZFS 3630</strain>
    </source>
</reference>
<evidence type="ECO:0000313" key="10">
    <source>
        <dbReference type="EMBL" id="RLN43772.1"/>
    </source>
</evidence>
<dbReference type="GO" id="GO:0010142">
    <property type="term" value="P:farnesyl diphosphate biosynthetic process, mevalonate pathway"/>
    <property type="evidence" value="ECO:0007669"/>
    <property type="project" value="TreeGrafter"/>
</dbReference>
<dbReference type="SUPFAM" id="SSF54211">
    <property type="entry name" value="Ribosomal protein S5 domain 2-like"/>
    <property type="match status" value="1"/>
</dbReference>
<keyword evidence="5" id="KW-0418">Kinase</keyword>
<evidence type="ECO:0000256" key="4">
    <source>
        <dbReference type="ARBA" id="ARBA00022741"/>
    </source>
</evidence>
<sequence>MTVRPNLCVSAPGKVLLVGGYLVLDEQYSGLVLSSTARFYSQVAAKPWGDKELESVGLESCRLFPLTVESQQFSQSIDGWVEESWDGRFRFQLREESDRNSYIEETVLCAINGIAGLKAFETNNTFQQLADEKIGVHVALRGDNDFYSQAQRLQAANQPLRRANVEALELFLPPMMEERGKGKLVALKTGMGSSAALVTSLVAALTAFFLPTISLDKRQEDLELVHNLAQLSHCYVQRKIGSGFDVSAACFGSQSYTRFPASILNVFTSEDALTSRDIGSCITNRALWNTSSRVNPFRLPATFHMMMGDVSSGSATVSMVRQVLTWKKENPDHTLRVMTALHEQNKKVEQRFADLCKLEDTCSAPVNWKIMATQSREKWSDTDATIGAVLLRIHEAFSRVRELLREMGTSAGVPIEPPEQTEILEATLAIPGVLTAGVPGDVMSKRRLHGGDEKKGLKANRTHNEAVRLERDQPKEFAILGLRFATESWAGMKTTNEDRHVTSVEHFPDELQVLEDQLTVAIAEMQREVKQIDAEEIIRRVDRQNWCNKHHNHFLKAFSEGFERVDTQLMQKNPTQDGSTALLIWFIAGEVETGTGAEDKQSAGELSFYTVNVGDCRAVVCRGGRGVPLTSDHKPDRPDERQRIEKAGGFVGKLAGISRVYSAAGAGLALQQGSSKYLAVSRAFGDRALKVPTPLVSYEPEVKRFQVEDDDLFLVLGCDGIWDVLTEQEVVDIALPHFHDAKAAADAIVKAAYQKNSADNLTATVVQFGWKSKAQIQQAVAKSTTDSLANTGEEEEEIDMFNV</sequence>
<dbReference type="PANTHER" id="PTHR31814:SF2">
    <property type="entry name" value="PHOSPHOMEVALONATE KINASE"/>
    <property type="match status" value="1"/>
</dbReference>
<feature type="domain" description="PPM-type phosphatase" evidence="7">
    <location>
        <begin position="483"/>
        <end position="768"/>
    </location>
</feature>
<dbReference type="Proteomes" id="UP000792063">
    <property type="component" value="Unassembled WGS sequence"/>
</dbReference>
<dbReference type="EMBL" id="MAYM02000342">
    <property type="protein sequence ID" value="RLN43772.1"/>
    <property type="molecule type" value="Genomic_DNA"/>
</dbReference>
<dbReference type="InterPro" id="IPR006204">
    <property type="entry name" value="GHMP_kinase_N_dom"/>
</dbReference>
<evidence type="ECO:0000259" key="7">
    <source>
        <dbReference type="PROSITE" id="PS51746"/>
    </source>
</evidence>
<protein>
    <recommendedName>
        <fullName evidence="2">phosphomevalonate kinase</fullName>
        <ecNumber evidence="2">2.7.4.2</ecNumber>
    </recommendedName>
</protein>
<dbReference type="STRING" id="325452.A0A3R7K3U9"/>
<comment type="caution">
    <text evidence="11">The sequence shown here is derived from an EMBL/GenBank/DDBJ whole genome shotgun (WGS) entry which is preliminary data.</text>
</comment>
<dbReference type="InterPro" id="IPR001932">
    <property type="entry name" value="PPM-type_phosphatase-like_dom"/>
</dbReference>
<dbReference type="InterPro" id="IPR020568">
    <property type="entry name" value="Ribosomal_Su5_D2-typ_SF"/>
</dbReference>
<evidence type="ECO:0000256" key="2">
    <source>
        <dbReference type="ARBA" id="ARBA00012958"/>
    </source>
</evidence>
<keyword evidence="3" id="KW-0808">Transferase</keyword>
<dbReference type="Proteomes" id="UP000285624">
    <property type="component" value="Unassembled WGS sequence"/>
</dbReference>
<dbReference type="EMBL" id="JPWV03000017">
    <property type="protein sequence ID" value="KAG2530718.1"/>
    <property type="molecule type" value="Genomic_DNA"/>
</dbReference>
<dbReference type="GO" id="GO:0019287">
    <property type="term" value="P:isopentenyl diphosphate biosynthetic process, mevalonate pathway"/>
    <property type="evidence" value="ECO:0007669"/>
    <property type="project" value="TreeGrafter"/>
</dbReference>
<keyword evidence="12" id="KW-1185">Reference proteome</keyword>
<dbReference type="PANTHER" id="PTHR31814">
    <property type="match status" value="1"/>
</dbReference>
<dbReference type="Proteomes" id="UP000785171">
    <property type="component" value="Unassembled WGS sequence"/>
</dbReference>
<evidence type="ECO:0000313" key="9">
    <source>
        <dbReference type="EMBL" id="KAG2532912.1"/>
    </source>
</evidence>
<dbReference type="CDD" id="cd00143">
    <property type="entry name" value="PP2Cc"/>
    <property type="match status" value="1"/>
</dbReference>
<dbReference type="PROSITE" id="PS51746">
    <property type="entry name" value="PPM_2"/>
    <property type="match status" value="1"/>
</dbReference>
<gene>
    <name evidence="10" type="ORF">BBI17_001470</name>
    <name evidence="11" type="ORF">BBO99_00000653</name>
    <name evidence="8" type="ORF">JM16_001485</name>
    <name evidence="9" type="ORF">JM18_000873</name>
</gene>
<dbReference type="Gene3D" id="3.30.230.10">
    <property type="match status" value="1"/>
</dbReference>
<dbReference type="InterPro" id="IPR036457">
    <property type="entry name" value="PPM-type-like_dom_sf"/>
</dbReference>
<dbReference type="Pfam" id="PF00481">
    <property type="entry name" value="PP2C"/>
    <property type="match status" value="1"/>
</dbReference>
<dbReference type="GO" id="GO:0005777">
    <property type="term" value="C:peroxisome"/>
    <property type="evidence" value="ECO:0007669"/>
    <property type="project" value="TreeGrafter"/>
</dbReference>
<evidence type="ECO:0000313" key="11">
    <source>
        <dbReference type="EMBL" id="RLN85329.1"/>
    </source>
</evidence>
<name>A0A3R7K3U9_9STRA</name>